<accession>A0A367X259</accession>
<reference evidence="5 6" key="1">
    <citation type="submission" date="2014-07" db="EMBL/GenBank/DDBJ databases">
        <title>Draft genome sequence of Thalassospira profundimaris PR54-5.</title>
        <authorList>
            <person name="Lai Q."/>
            <person name="Shao Z."/>
        </authorList>
    </citation>
    <scope>NUCLEOTIDE SEQUENCE [LARGE SCALE GENOMIC DNA]</scope>
    <source>
        <strain evidence="5 6">PR54-5</strain>
    </source>
</reference>
<dbReference type="OrthoDB" id="7804209at2"/>
<dbReference type="RefSeq" id="WP_063089324.1">
    <property type="nucleotide sequence ID" value="NZ_JPWI01000002.1"/>
</dbReference>
<dbReference type="PROSITE" id="PS51900">
    <property type="entry name" value="CB"/>
    <property type="match status" value="1"/>
</dbReference>
<dbReference type="EMBL" id="JPWI01000002">
    <property type="protein sequence ID" value="RCK47737.1"/>
    <property type="molecule type" value="Genomic_DNA"/>
</dbReference>
<evidence type="ECO:0000259" key="4">
    <source>
        <dbReference type="PROSITE" id="PS51900"/>
    </source>
</evidence>
<evidence type="ECO:0000313" key="6">
    <source>
        <dbReference type="Proteomes" id="UP000252255"/>
    </source>
</evidence>
<dbReference type="InterPro" id="IPR044068">
    <property type="entry name" value="CB"/>
</dbReference>
<protein>
    <recommendedName>
        <fullName evidence="4">Core-binding (CB) domain-containing protein</fullName>
    </recommendedName>
</protein>
<evidence type="ECO:0000256" key="2">
    <source>
        <dbReference type="ARBA" id="ARBA00023125"/>
    </source>
</evidence>
<keyword evidence="2 3" id="KW-0238">DNA-binding</keyword>
<gene>
    <name evidence="5" type="ORF">TH30_04545</name>
</gene>
<feature type="domain" description="Core-binding (CB)" evidence="4">
    <location>
        <begin position="80"/>
        <end position="164"/>
    </location>
</feature>
<comment type="caution">
    <text evidence="5">The sequence shown here is derived from an EMBL/GenBank/DDBJ whole genome shotgun (WGS) entry which is preliminary data.</text>
</comment>
<sequence>MARKRMDRYFLTHRPGEVPAFDRNNLASPEKEEREYGVIQKLAPDGKLCQLTLNCPRTAKSNRGSAEIKVSDDWLKAEYLSVPFATAIFSHIRKFGPSTQTNKVQALNRFFAFICEQGKAHFELSDLTTTLFNEYIFWLDTQQLTSKTKAGLISPLRVVLRYLKQNPQYTRKVPGDAYIKPNPWPGVNEQVSHRSILAITDLVTIERVCIKEMQTWMIKWEEGNHLIQSGRERLQAGASPTEHKLETLLAAIEDQYDGYVTNSKQFFADCEGRRRQIEFFGGIKGIAPWLYATKRALVPFVVMMAIRTAFNPETILALRKSALRESSLLKGSAELAPRYRVVGGKKRARGDQVRTYPQDSTEIDSPISIFNNVKKLTRRLPNAEHDPDHDMLFIFQGRNYGRVHHYLNATCTFPNALSAFRKDNQLPDFSLSNIRPTISEIVNQLSNGDIKAQQAILNHWRTETTETHYVSEAARHRRRETLGNLLNRRERYIQTSGKSDDRINIPDNTGRAATPGFECTDPYDSPLASQSTGQLCTAWGECPLCPRAAVIPDNSHALAQLLHLHNAIEKARHDLPPGRWLYWSTVQKALNNWLSKFPAKSVWHGAKNIQRTHAILIE</sequence>
<name>A0A367X259_9PROT</name>
<evidence type="ECO:0000256" key="1">
    <source>
        <dbReference type="ARBA" id="ARBA00022908"/>
    </source>
</evidence>
<dbReference type="AlphaFoldDB" id="A0A367X259"/>
<dbReference type="InterPro" id="IPR010998">
    <property type="entry name" value="Integrase_recombinase_N"/>
</dbReference>
<organism evidence="5 6">
    <name type="scientific">Thalassospira profundimaris</name>
    <dbReference type="NCBI Taxonomy" id="502049"/>
    <lineage>
        <taxon>Bacteria</taxon>
        <taxon>Pseudomonadati</taxon>
        <taxon>Pseudomonadota</taxon>
        <taxon>Alphaproteobacteria</taxon>
        <taxon>Rhodospirillales</taxon>
        <taxon>Thalassospiraceae</taxon>
        <taxon>Thalassospira</taxon>
    </lineage>
</organism>
<evidence type="ECO:0000256" key="3">
    <source>
        <dbReference type="PROSITE-ProRule" id="PRU01248"/>
    </source>
</evidence>
<dbReference type="GO" id="GO:0015074">
    <property type="term" value="P:DNA integration"/>
    <property type="evidence" value="ECO:0007669"/>
    <property type="project" value="UniProtKB-KW"/>
</dbReference>
<dbReference type="Gene3D" id="1.10.150.130">
    <property type="match status" value="1"/>
</dbReference>
<evidence type="ECO:0000313" key="5">
    <source>
        <dbReference type="EMBL" id="RCK47737.1"/>
    </source>
</evidence>
<keyword evidence="1" id="KW-0229">DNA integration</keyword>
<dbReference type="GO" id="GO:0003677">
    <property type="term" value="F:DNA binding"/>
    <property type="evidence" value="ECO:0007669"/>
    <property type="project" value="UniProtKB-UniRule"/>
</dbReference>
<dbReference type="Proteomes" id="UP000252255">
    <property type="component" value="Unassembled WGS sequence"/>
</dbReference>
<proteinExistence type="predicted"/>